<sequence>MGRCPLCGQPVLDKGKFYGCAGYVSGCKFTLPKELLSKDLDPSIIRTLLSGKKTRKLKGFKSKTGKSFDAVLTIQEGKLVFQFDQSKFRQKKVRKKPVNRRMRSS</sequence>
<dbReference type="Pfam" id="PF13342">
    <property type="entry name" value="Toprim_Crpt"/>
    <property type="match status" value="1"/>
</dbReference>
<comment type="caution">
    <text evidence="1">The sequence shown here is derived from an EMBL/GenBank/DDBJ whole genome shotgun (WGS) entry which is preliminary data.</text>
</comment>
<evidence type="ECO:0000313" key="2">
    <source>
        <dbReference type="Proteomes" id="UP001597399"/>
    </source>
</evidence>
<evidence type="ECO:0000313" key="1">
    <source>
        <dbReference type="EMBL" id="MFD2696056.1"/>
    </source>
</evidence>
<proteinExistence type="predicted"/>
<protein>
    <submittedName>
        <fullName evidence="1">Topoisomerase C-terminal repeat-containing protein</fullName>
    </submittedName>
</protein>
<reference evidence="2" key="1">
    <citation type="journal article" date="2019" name="Int. J. Syst. Evol. Microbiol.">
        <title>The Global Catalogue of Microorganisms (GCM) 10K type strain sequencing project: providing services to taxonomists for standard genome sequencing and annotation.</title>
        <authorList>
            <consortium name="The Broad Institute Genomics Platform"/>
            <consortium name="The Broad Institute Genome Sequencing Center for Infectious Disease"/>
            <person name="Wu L."/>
            <person name="Ma J."/>
        </authorList>
    </citation>
    <scope>NUCLEOTIDE SEQUENCE [LARGE SCALE GENOMIC DNA]</scope>
    <source>
        <strain evidence="2">TISTR 2466</strain>
    </source>
</reference>
<dbReference type="InterPro" id="IPR025589">
    <property type="entry name" value="Toprim_C_rpt"/>
</dbReference>
<dbReference type="Proteomes" id="UP001597399">
    <property type="component" value="Unassembled WGS sequence"/>
</dbReference>
<name>A0ABW5S8B8_9BACL</name>
<organism evidence="1 2">
    <name type="scientific">Sporolactobacillus shoreicorticis</name>
    <dbReference type="NCBI Taxonomy" id="1923877"/>
    <lineage>
        <taxon>Bacteria</taxon>
        <taxon>Bacillati</taxon>
        <taxon>Bacillota</taxon>
        <taxon>Bacilli</taxon>
        <taxon>Bacillales</taxon>
        <taxon>Sporolactobacillaceae</taxon>
        <taxon>Sporolactobacillus</taxon>
    </lineage>
</organism>
<dbReference type="RefSeq" id="WP_253061902.1">
    <property type="nucleotide sequence ID" value="NZ_JAMXWM010000010.1"/>
</dbReference>
<gene>
    <name evidence="1" type="ORF">ACFSUE_20840</name>
</gene>
<keyword evidence="2" id="KW-1185">Reference proteome</keyword>
<dbReference type="EMBL" id="JBHUMQ010000057">
    <property type="protein sequence ID" value="MFD2696056.1"/>
    <property type="molecule type" value="Genomic_DNA"/>
</dbReference>
<accession>A0ABW5S8B8</accession>